<keyword evidence="1" id="KW-1133">Transmembrane helix</keyword>
<evidence type="ECO:0000256" key="1">
    <source>
        <dbReference type="SAM" id="Phobius"/>
    </source>
</evidence>
<organism evidence="2 3">
    <name type="scientific">Philodulcilactobacillus myokoensis</name>
    <dbReference type="NCBI Taxonomy" id="2929573"/>
    <lineage>
        <taxon>Bacteria</taxon>
        <taxon>Bacillati</taxon>
        <taxon>Bacillota</taxon>
        <taxon>Bacilli</taxon>
        <taxon>Lactobacillales</taxon>
        <taxon>Lactobacillaceae</taxon>
        <taxon>Philodulcilactobacillus</taxon>
    </lineage>
</organism>
<reference evidence="2" key="2">
    <citation type="journal article" date="2023" name="PLoS ONE">
        <title>Philodulcilactobacillus myokoensis gen. nov., sp. nov., a fructophilic, acidophilic, and agar-phobic lactic acid bacterium isolated from fermented vegetable extracts.</title>
        <authorList>
            <person name="Kouya T."/>
            <person name="Ishiyama Y."/>
            <person name="Ohashi S."/>
            <person name="Kumakubo R."/>
            <person name="Yamazaki T."/>
            <person name="Otaki T."/>
        </authorList>
    </citation>
    <scope>NUCLEOTIDE SEQUENCE</scope>
    <source>
        <strain evidence="2">WR16-4</strain>
    </source>
</reference>
<protein>
    <submittedName>
        <fullName evidence="2">Uncharacterized protein</fullName>
    </submittedName>
</protein>
<name>A0A9W6B1K9_9LACO</name>
<accession>A0A9W6B1K9</accession>
<proteinExistence type="predicted"/>
<keyword evidence="1" id="KW-0812">Transmembrane</keyword>
<dbReference type="AlphaFoldDB" id="A0A9W6B1K9"/>
<dbReference type="Proteomes" id="UP001144204">
    <property type="component" value="Unassembled WGS sequence"/>
</dbReference>
<dbReference type="RefSeq" id="WP_286136727.1">
    <property type="nucleotide sequence ID" value="NZ_BRPL01000002.1"/>
</dbReference>
<keyword evidence="3" id="KW-1185">Reference proteome</keyword>
<feature type="transmembrane region" description="Helical" evidence="1">
    <location>
        <begin position="92"/>
        <end position="112"/>
    </location>
</feature>
<evidence type="ECO:0000313" key="3">
    <source>
        <dbReference type="Proteomes" id="UP001144204"/>
    </source>
</evidence>
<keyword evidence="1" id="KW-0472">Membrane</keyword>
<reference evidence="2" key="1">
    <citation type="submission" date="2022-07" db="EMBL/GenBank/DDBJ databases">
        <authorList>
            <person name="Kouya T."/>
            <person name="Ishiyama Y."/>
        </authorList>
    </citation>
    <scope>NUCLEOTIDE SEQUENCE</scope>
    <source>
        <strain evidence="2">WR16-4</strain>
    </source>
</reference>
<dbReference type="EMBL" id="BRPL01000002">
    <property type="protein sequence ID" value="GLB47269.1"/>
    <property type="molecule type" value="Genomic_DNA"/>
</dbReference>
<sequence length="172" mass="20514">MTENNKYKKLIDSKNNLSSKYDDLNNHISNKSDIKNNPENNSENNSKVLETKTHGSFNKALRRDKQDIGLREDYRKTIKKNIKYQRKLRKRLANFFMWYMSIITCVIFYIIIDPFHHPSIYQVSLKETLLGVFFVNILSILIIMVRYSFQSSDKIMRQFNIIGRNSDYDEKN</sequence>
<feature type="transmembrane region" description="Helical" evidence="1">
    <location>
        <begin position="132"/>
        <end position="149"/>
    </location>
</feature>
<gene>
    <name evidence="2" type="ORF">WR164_12480</name>
</gene>
<comment type="caution">
    <text evidence="2">The sequence shown here is derived from an EMBL/GenBank/DDBJ whole genome shotgun (WGS) entry which is preliminary data.</text>
</comment>
<evidence type="ECO:0000313" key="2">
    <source>
        <dbReference type="EMBL" id="GLB47269.1"/>
    </source>
</evidence>